<keyword evidence="3" id="KW-1185">Reference proteome</keyword>
<name>A0A3M6UCX7_POCDA</name>
<dbReference type="AlphaFoldDB" id="A0A3M6UCX7"/>
<protein>
    <submittedName>
        <fullName evidence="2">Uncharacterized protein</fullName>
    </submittedName>
</protein>
<keyword evidence="1" id="KW-1133">Transmembrane helix</keyword>
<organism evidence="2 3">
    <name type="scientific">Pocillopora damicornis</name>
    <name type="common">Cauliflower coral</name>
    <name type="synonym">Millepora damicornis</name>
    <dbReference type="NCBI Taxonomy" id="46731"/>
    <lineage>
        <taxon>Eukaryota</taxon>
        <taxon>Metazoa</taxon>
        <taxon>Cnidaria</taxon>
        <taxon>Anthozoa</taxon>
        <taxon>Hexacorallia</taxon>
        <taxon>Scleractinia</taxon>
        <taxon>Astrocoeniina</taxon>
        <taxon>Pocilloporidae</taxon>
        <taxon>Pocillopora</taxon>
    </lineage>
</organism>
<evidence type="ECO:0000256" key="1">
    <source>
        <dbReference type="SAM" id="Phobius"/>
    </source>
</evidence>
<feature type="non-terminal residue" evidence="2">
    <location>
        <position position="1"/>
    </location>
</feature>
<sequence>LFPLLDRETRTCRKMNQSSGNQRFAYQQPVRQVPPGQSQPVYFQAQAPPGQYAQQPVGQVVQQVQLVQPAAAAQEPTLPKTTDYWNSALIAERVVEFLFLSAAWISIVRYSSLSGSDSWNTIGYSAYFKYSGDSPVYEVGRVNFFKGITVFCWIVSIVFQIGFVFGFNQIKRLLSRPSHLTIVVSLSLVKIHFTFETS</sequence>
<keyword evidence="1" id="KW-0812">Transmembrane</keyword>
<keyword evidence="1" id="KW-0472">Membrane</keyword>
<feature type="transmembrane region" description="Helical" evidence="1">
    <location>
        <begin position="144"/>
        <end position="167"/>
    </location>
</feature>
<dbReference type="Proteomes" id="UP000275408">
    <property type="component" value="Unassembled WGS sequence"/>
</dbReference>
<dbReference type="EMBL" id="RCHS01001758">
    <property type="protein sequence ID" value="RMX51543.1"/>
    <property type="molecule type" value="Genomic_DNA"/>
</dbReference>
<proteinExistence type="predicted"/>
<dbReference type="OrthoDB" id="5984952at2759"/>
<accession>A0A3M6UCX7</accession>
<evidence type="ECO:0000313" key="3">
    <source>
        <dbReference type="Proteomes" id="UP000275408"/>
    </source>
</evidence>
<evidence type="ECO:0000313" key="2">
    <source>
        <dbReference type="EMBL" id="RMX51543.1"/>
    </source>
</evidence>
<comment type="caution">
    <text evidence="2">The sequence shown here is derived from an EMBL/GenBank/DDBJ whole genome shotgun (WGS) entry which is preliminary data.</text>
</comment>
<gene>
    <name evidence="2" type="ORF">pdam_00010317</name>
</gene>
<reference evidence="2 3" key="1">
    <citation type="journal article" date="2018" name="Sci. Rep.">
        <title>Comparative analysis of the Pocillopora damicornis genome highlights role of immune system in coral evolution.</title>
        <authorList>
            <person name="Cunning R."/>
            <person name="Bay R.A."/>
            <person name="Gillette P."/>
            <person name="Baker A.C."/>
            <person name="Traylor-Knowles N."/>
        </authorList>
    </citation>
    <scope>NUCLEOTIDE SEQUENCE [LARGE SCALE GENOMIC DNA]</scope>
    <source>
        <strain evidence="2">RSMAS</strain>
        <tissue evidence="2">Whole animal</tissue>
    </source>
</reference>